<sequence>MVECLIVFKYKIVWEDNTYYQLLHTDVGMKTKITRNYIIVNLCIISVTTQWHKLGGANVAIVLTENHKKFHLFYKLQTPQTRLKIKEIQTNDSNIARFYWCSISLEMQKHINNNFHQQSGQQATNKIRINRVLLISTFKKLLYVNNNNNKRNALNIVHKDIEQKELSAPPFVFGIPRCKMVMQLWTHNDLGFTGFLSIY</sequence>
<dbReference type="EMBL" id="VYZN01000017">
    <property type="protein sequence ID" value="KAE9538104.1"/>
    <property type="molecule type" value="Genomic_DNA"/>
</dbReference>
<dbReference type="AlphaFoldDB" id="A0A6G0TSV8"/>
<evidence type="ECO:0000313" key="2">
    <source>
        <dbReference type="Proteomes" id="UP000475862"/>
    </source>
</evidence>
<keyword evidence="2" id="KW-1185">Reference proteome</keyword>
<proteinExistence type="predicted"/>
<evidence type="ECO:0000313" key="1">
    <source>
        <dbReference type="EMBL" id="KAE9538104.1"/>
    </source>
</evidence>
<accession>A0A6G0TSV8</accession>
<organism evidence="1 2">
    <name type="scientific">Aphis glycines</name>
    <name type="common">Soybean aphid</name>
    <dbReference type="NCBI Taxonomy" id="307491"/>
    <lineage>
        <taxon>Eukaryota</taxon>
        <taxon>Metazoa</taxon>
        <taxon>Ecdysozoa</taxon>
        <taxon>Arthropoda</taxon>
        <taxon>Hexapoda</taxon>
        <taxon>Insecta</taxon>
        <taxon>Pterygota</taxon>
        <taxon>Neoptera</taxon>
        <taxon>Paraneoptera</taxon>
        <taxon>Hemiptera</taxon>
        <taxon>Sternorrhyncha</taxon>
        <taxon>Aphidomorpha</taxon>
        <taxon>Aphidoidea</taxon>
        <taxon>Aphididae</taxon>
        <taxon>Aphidini</taxon>
        <taxon>Aphis</taxon>
        <taxon>Aphis</taxon>
    </lineage>
</organism>
<name>A0A6G0TSV8_APHGL</name>
<gene>
    <name evidence="1" type="ORF">AGLY_006076</name>
</gene>
<comment type="caution">
    <text evidence="1">The sequence shown here is derived from an EMBL/GenBank/DDBJ whole genome shotgun (WGS) entry which is preliminary data.</text>
</comment>
<protein>
    <submittedName>
        <fullName evidence="1">Uncharacterized protein</fullName>
    </submittedName>
</protein>
<reference evidence="1 2" key="1">
    <citation type="submission" date="2019-08" db="EMBL/GenBank/DDBJ databases">
        <title>The genome of the soybean aphid Biotype 1, its phylome, world population structure and adaptation to the North American continent.</title>
        <authorList>
            <person name="Giordano R."/>
            <person name="Donthu R.K."/>
            <person name="Hernandez A.G."/>
            <person name="Wright C.L."/>
            <person name="Zimin A.V."/>
        </authorList>
    </citation>
    <scope>NUCLEOTIDE SEQUENCE [LARGE SCALE GENOMIC DNA]</scope>
    <source>
        <tissue evidence="1">Whole aphids</tissue>
    </source>
</reference>
<dbReference type="Proteomes" id="UP000475862">
    <property type="component" value="Unassembled WGS sequence"/>
</dbReference>